<dbReference type="InterPro" id="IPR027417">
    <property type="entry name" value="P-loop_NTPase"/>
</dbReference>
<dbReference type="OrthoDB" id="427518at2759"/>
<dbReference type="PANTHER" id="PTHR46082:SF6">
    <property type="entry name" value="AAA+ ATPASE DOMAIN-CONTAINING PROTEIN-RELATED"/>
    <property type="match status" value="1"/>
</dbReference>
<organism evidence="6 7">
    <name type="scientific">Melanomma pulvis-pyrius CBS 109.77</name>
    <dbReference type="NCBI Taxonomy" id="1314802"/>
    <lineage>
        <taxon>Eukaryota</taxon>
        <taxon>Fungi</taxon>
        <taxon>Dikarya</taxon>
        <taxon>Ascomycota</taxon>
        <taxon>Pezizomycotina</taxon>
        <taxon>Dothideomycetes</taxon>
        <taxon>Pleosporomycetidae</taxon>
        <taxon>Pleosporales</taxon>
        <taxon>Melanommataceae</taxon>
        <taxon>Melanomma</taxon>
    </lineage>
</organism>
<comment type="similarity">
    <text evidence="1">Belongs to the putative lipase ROG1 family.</text>
</comment>
<dbReference type="Gene3D" id="3.40.50.1820">
    <property type="entry name" value="alpha/beta hydrolase"/>
    <property type="match status" value="1"/>
</dbReference>
<dbReference type="Pfam" id="PF13424">
    <property type="entry name" value="TPR_12"/>
    <property type="match status" value="1"/>
</dbReference>
<evidence type="ECO:0000256" key="2">
    <source>
        <dbReference type="SAM" id="Coils"/>
    </source>
</evidence>
<feature type="domain" description="DUF676" evidence="5">
    <location>
        <begin position="26"/>
        <end position="171"/>
    </location>
</feature>
<feature type="compositionally biased region" description="Basic and acidic residues" evidence="3">
    <location>
        <begin position="1215"/>
        <end position="1240"/>
    </location>
</feature>
<feature type="compositionally biased region" description="Polar residues" evidence="3">
    <location>
        <begin position="1140"/>
        <end position="1160"/>
    </location>
</feature>
<dbReference type="EMBL" id="MU002350">
    <property type="protein sequence ID" value="KAF2787195.1"/>
    <property type="molecule type" value="Genomic_DNA"/>
</dbReference>
<evidence type="ECO:0000259" key="4">
    <source>
        <dbReference type="Pfam" id="PF00931"/>
    </source>
</evidence>
<dbReference type="Gene3D" id="1.25.40.10">
    <property type="entry name" value="Tetratricopeptide repeat domain"/>
    <property type="match status" value="2"/>
</dbReference>
<proteinExistence type="inferred from homology"/>
<name>A0A6A6WTG0_9PLEO</name>
<reference evidence="6" key="1">
    <citation type="journal article" date="2020" name="Stud. Mycol.">
        <title>101 Dothideomycetes genomes: a test case for predicting lifestyles and emergence of pathogens.</title>
        <authorList>
            <person name="Haridas S."/>
            <person name="Albert R."/>
            <person name="Binder M."/>
            <person name="Bloem J."/>
            <person name="Labutti K."/>
            <person name="Salamov A."/>
            <person name="Andreopoulos B."/>
            <person name="Baker S."/>
            <person name="Barry K."/>
            <person name="Bills G."/>
            <person name="Bluhm B."/>
            <person name="Cannon C."/>
            <person name="Castanera R."/>
            <person name="Culley D."/>
            <person name="Daum C."/>
            <person name="Ezra D."/>
            <person name="Gonzalez J."/>
            <person name="Henrissat B."/>
            <person name="Kuo A."/>
            <person name="Liang C."/>
            <person name="Lipzen A."/>
            <person name="Lutzoni F."/>
            <person name="Magnuson J."/>
            <person name="Mondo S."/>
            <person name="Nolan M."/>
            <person name="Ohm R."/>
            <person name="Pangilinan J."/>
            <person name="Park H.-J."/>
            <person name="Ramirez L."/>
            <person name="Alfaro M."/>
            <person name="Sun H."/>
            <person name="Tritt A."/>
            <person name="Yoshinaga Y."/>
            <person name="Zwiers L.-H."/>
            <person name="Turgeon B."/>
            <person name="Goodwin S."/>
            <person name="Spatafora J."/>
            <person name="Crous P."/>
            <person name="Grigoriev I."/>
        </authorList>
    </citation>
    <scope>NUCLEOTIDE SEQUENCE</scope>
    <source>
        <strain evidence="6">CBS 109.77</strain>
    </source>
</reference>
<accession>A0A6A6WTG0</accession>
<dbReference type="Pfam" id="PF13374">
    <property type="entry name" value="TPR_10"/>
    <property type="match status" value="3"/>
</dbReference>
<evidence type="ECO:0000313" key="6">
    <source>
        <dbReference type="EMBL" id="KAF2787195.1"/>
    </source>
</evidence>
<dbReference type="InterPro" id="IPR029058">
    <property type="entry name" value="AB_hydrolase_fold"/>
</dbReference>
<keyword evidence="7" id="KW-1185">Reference proteome</keyword>
<dbReference type="Pfam" id="PF00931">
    <property type="entry name" value="NB-ARC"/>
    <property type="match status" value="1"/>
</dbReference>
<gene>
    <name evidence="6" type="ORF">K505DRAFT_317121</name>
</gene>
<feature type="region of interest" description="Disordered" evidence="3">
    <location>
        <begin position="1126"/>
        <end position="1160"/>
    </location>
</feature>
<sequence>MERLTMTGPKNFLNVLEPGTNPKIDIVAVHGLNPKNKDSHAEKTWTAGDKLWLRHFLAPKLPEARILLFGYNSNVSSGSNAMHIGDHATNLLNRLVGKRSENPGRPIVFVAHSLGGLVVKKALVEAKLNKAYDTIRMATYGIAFFATPHLGGNYAALGKILSDIANITSLNPRSTLVKDLQKSSLFLGRLNEDFRHQLEDYYFINFFETRLYGGVDVVVDRESAQLGLSGSREVLVPLDANHNSICKFATENSDYEQVEQNIMRLVKGALELQAVAERRRSSASTFFGSPRPFSESHFSSPTLNSDGYISTDMLGHYGGPIFEVPHNKNRNFVGRQDIVQRVVDHLTSNSEAQHRRAFYGLGGVGKTDLAIQCAYTIGECHPDMSVFWIQASSFEHSHQSIVKITSTLKAAGTDAPNADVFGLFRDYLRKTQNGRWVLIIDHADDFESLTLTPGDSNKHIGLQSKRLLDYIPDCAHGSVLLTTRNKKVATRFADKQGLEQIVPLTRKESEQLVHQLLDTEQCRDGGINELTEVLNHFPLAIVQATSFIRGNGITVQTYLQRYRENKHNALELFSHGLIDSDDSEAVTTTWMISFKQLQANNEYAANLFSLMAYLDHSEIPESLLGDIDHSMTGLQFEKACGELKAFSFISEAYSIPSSTSSGTNSTPRLFNVQPIVQLVMRLWLQQHNQKARWSDAALVAVSKTFPPAESSMDHWRAYEMYLPHVQAVLDHLGDSTGEQQHKANLLHNVSWFFRVRGFHDTAVRMGREALAIRKQILGDEDEATLASAHSLSRILFEQGKVEESEQLQIPAIETCKRIFGSEHNHVLKSQGHLAAIRGVQGRYEEALELQERILEISERSLGQCPATWLAMRDLAITLSYMDRKTEAEELQQKAYVARREHLGEDHPETLVIMNDLATTYMEQSRFQEAEVLLIKVTEHSKRILGERHPHTIAAYEELQEALKSQKRKTKQARRLEGALRQIKREWKETEENAGVRKRPTIGRTLSSSVVTYAYRRPKGMVDEADEDNKSEIYGKTVEGSGLGLMLTNTRSMVIDESEEEDEDEDDTESEEFEAIKKGLLLMMRGMMSLPIFNIVKVAPTEDSTSQLTPNNALEDTLIISQPRSVETEDIPAQVQPEPEASQSDTALTTSSSEKPAYSNNKIVRTIEKKVERNINKETRDTLLKESIDLLESTRMKWKKTNFSDLRVSWTPKTQIKKEKQDEVTTEAKTETDVECDKETK</sequence>
<evidence type="ECO:0000256" key="3">
    <source>
        <dbReference type="SAM" id="MobiDB-lite"/>
    </source>
</evidence>
<evidence type="ECO:0008006" key="8">
    <source>
        <dbReference type="Google" id="ProtNLM"/>
    </source>
</evidence>
<feature type="coiled-coil region" evidence="2">
    <location>
        <begin position="952"/>
        <end position="992"/>
    </location>
</feature>
<dbReference type="Gene3D" id="3.40.50.300">
    <property type="entry name" value="P-loop containing nucleotide triphosphate hydrolases"/>
    <property type="match status" value="1"/>
</dbReference>
<dbReference type="Proteomes" id="UP000799757">
    <property type="component" value="Unassembled WGS sequence"/>
</dbReference>
<dbReference type="SUPFAM" id="SSF52540">
    <property type="entry name" value="P-loop containing nucleoside triphosphate hydrolases"/>
    <property type="match status" value="1"/>
</dbReference>
<dbReference type="InterPro" id="IPR053137">
    <property type="entry name" value="NLR-like"/>
</dbReference>
<dbReference type="InterPro" id="IPR007751">
    <property type="entry name" value="DUF676_lipase-like"/>
</dbReference>
<feature type="domain" description="NB-ARC" evidence="4">
    <location>
        <begin position="336"/>
        <end position="513"/>
    </location>
</feature>
<dbReference type="InterPro" id="IPR011990">
    <property type="entry name" value="TPR-like_helical_dom_sf"/>
</dbReference>
<dbReference type="Pfam" id="PF05057">
    <property type="entry name" value="DUF676"/>
    <property type="match status" value="1"/>
</dbReference>
<dbReference type="GO" id="GO:0043531">
    <property type="term" value="F:ADP binding"/>
    <property type="evidence" value="ECO:0007669"/>
    <property type="project" value="InterPro"/>
</dbReference>
<feature type="region of interest" description="Disordered" evidence="3">
    <location>
        <begin position="1213"/>
        <end position="1240"/>
    </location>
</feature>
<keyword evidence="2" id="KW-0175">Coiled coil</keyword>
<dbReference type="SUPFAM" id="SSF48452">
    <property type="entry name" value="TPR-like"/>
    <property type="match status" value="2"/>
</dbReference>
<dbReference type="SUPFAM" id="SSF53474">
    <property type="entry name" value="alpha/beta-Hydrolases"/>
    <property type="match status" value="1"/>
</dbReference>
<dbReference type="PANTHER" id="PTHR46082">
    <property type="entry name" value="ATP/GTP-BINDING PROTEIN-RELATED"/>
    <property type="match status" value="1"/>
</dbReference>
<dbReference type="InterPro" id="IPR002182">
    <property type="entry name" value="NB-ARC"/>
</dbReference>
<dbReference type="AlphaFoldDB" id="A0A6A6WTG0"/>
<evidence type="ECO:0000256" key="1">
    <source>
        <dbReference type="ARBA" id="ARBA00007920"/>
    </source>
</evidence>
<evidence type="ECO:0000313" key="7">
    <source>
        <dbReference type="Proteomes" id="UP000799757"/>
    </source>
</evidence>
<protein>
    <recommendedName>
        <fullName evidence="8">DUF676 domain-containing protein</fullName>
    </recommendedName>
</protein>
<evidence type="ECO:0000259" key="5">
    <source>
        <dbReference type="Pfam" id="PF05057"/>
    </source>
</evidence>